<dbReference type="PROSITE" id="PS50928">
    <property type="entry name" value="ABC_TM1"/>
    <property type="match status" value="1"/>
</dbReference>
<evidence type="ECO:0000256" key="1">
    <source>
        <dbReference type="ARBA" id="ARBA00004651"/>
    </source>
</evidence>
<feature type="transmembrane region" description="Helical" evidence="8">
    <location>
        <begin position="262"/>
        <end position="283"/>
    </location>
</feature>
<keyword evidence="11" id="KW-1185">Reference proteome</keyword>
<evidence type="ECO:0000313" key="10">
    <source>
        <dbReference type="EMBL" id="CAH1215872.1"/>
    </source>
</evidence>
<keyword evidence="6 8" id="KW-0472">Membrane</keyword>
<sequence length="297" mass="32456">MGQATVNVTPPNVQAEKVSGPWRDAWKAFRKNKTAMLGLCIILFFVLIALLAPFIAPYGYKEQELVNRLKPPSAAHWFGTDDLGRDLFTRILYGARISLWVGFFSVIGSIVVGTFLGVLAGFYGKWIDMLISRMFDILLAFPSILLAIAIVAILGPSLQNALYAIAIVNIPTYGRLVRAKVLSLKSEEYITAARAIGMKNSRILLTHILPNSLTPIIVQGTLGIATAIIEAAALGFLGLGAQPPDPEWGKMLSDSRQFIQKAPWTVIFPGLSIMLTVLGFNLMGDGLRDVLDPRMKN</sequence>
<feature type="transmembrane region" description="Helical" evidence="8">
    <location>
        <begin position="216"/>
        <end position="241"/>
    </location>
</feature>
<proteinExistence type="inferred from homology"/>
<keyword evidence="4 8" id="KW-0812">Transmembrane</keyword>
<evidence type="ECO:0000313" key="11">
    <source>
        <dbReference type="Proteomes" id="UP000838324"/>
    </source>
</evidence>
<accession>A0ABN8GRE1</accession>
<dbReference type="PANTHER" id="PTHR43386">
    <property type="entry name" value="OLIGOPEPTIDE TRANSPORT SYSTEM PERMEASE PROTEIN APPC"/>
    <property type="match status" value="1"/>
</dbReference>
<dbReference type="InterPro" id="IPR000515">
    <property type="entry name" value="MetI-like"/>
</dbReference>
<evidence type="ECO:0000256" key="7">
    <source>
        <dbReference type="ARBA" id="ARBA00024202"/>
    </source>
</evidence>
<dbReference type="InterPro" id="IPR053385">
    <property type="entry name" value="ABC_transport_permease"/>
</dbReference>
<dbReference type="CDD" id="cd06261">
    <property type="entry name" value="TM_PBP2"/>
    <property type="match status" value="1"/>
</dbReference>
<evidence type="ECO:0000256" key="4">
    <source>
        <dbReference type="ARBA" id="ARBA00022692"/>
    </source>
</evidence>
<evidence type="ECO:0000256" key="2">
    <source>
        <dbReference type="ARBA" id="ARBA00022448"/>
    </source>
</evidence>
<evidence type="ECO:0000256" key="8">
    <source>
        <dbReference type="RuleBase" id="RU363032"/>
    </source>
</evidence>
<dbReference type="InterPro" id="IPR050366">
    <property type="entry name" value="BP-dependent_transpt_permease"/>
</dbReference>
<dbReference type="InterPro" id="IPR035906">
    <property type="entry name" value="MetI-like_sf"/>
</dbReference>
<dbReference type="RefSeq" id="WP_236336042.1">
    <property type="nucleotide sequence ID" value="NZ_CAKMMG010000007.1"/>
</dbReference>
<dbReference type="Pfam" id="PF12911">
    <property type="entry name" value="OppC_N"/>
    <property type="match status" value="1"/>
</dbReference>
<comment type="subcellular location">
    <subcellularLocation>
        <location evidence="1 8">Cell membrane</location>
        <topology evidence="1 8">Multi-pass membrane protein</topology>
    </subcellularLocation>
</comment>
<dbReference type="InterPro" id="IPR025966">
    <property type="entry name" value="OppC_N"/>
</dbReference>
<dbReference type="SUPFAM" id="SSF161098">
    <property type="entry name" value="MetI-like"/>
    <property type="match status" value="1"/>
</dbReference>
<dbReference type="NCBIfam" id="NF045474">
    <property type="entry name" value="Opp2C"/>
    <property type="match status" value="1"/>
</dbReference>
<keyword evidence="2 8" id="KW-0813">Transport</keyword>
<evidence type="ECO:0000256" key="6">
    <source>
        <dbReference type="ARBA" id="ARBA00023136"/>
    </source>
</evidence>
<organism evidence="10 11">
    <name type="scientific">Paenibacillus auburnensis</name>
    <dbReference type="NCBI Taxonomy" id="2905649"/>
    <lineage>
        <taxon>Bacteria</taxon>
        <taxon>Bacillati</taxon>
        <taxon>Bacillota</taxon>
        <taxon>Bacilli</taxon>
        <taxon>Bacillales</taxon>
        <taxon>Paenibacillaceae</taxon>
        <taxon>Paenibacillus</taxon>
    </lineage>
</organism>
<gene>
    <name evidence="10" type="primary">gsiD_4</name>
    <name evidence="10" type="ORF">PAECIP111892_04197</name>
</gene>
<feature type="transmembrane region" description="Helical" evidence="8">
    <location>
        <begin position="97"/>
        <end position="123"/>
    </location>
</feature>
<evidence type="ECO:0000256" key="5">
    <source>
        <dbReference type="ARBA" id="ARBA00022989"/>
    </source>
</evidence>
<evidence type="ECO:0000256" key="3">
    <source>
        <dbReference type="ARBA" id="ARBA00022475"/>
    </source>
</evidence>
<dbReference type="Pfam" id="PF00528">
    <property type="entry name" value="BPD_transp_1"/>
    <property type="match status" value="1"/>
</dbReference>
<evidence type="ECO:0000259" key="9">
    <source>
        <dbReference type="PROSITE" id="PS50928"/>
    </source>
</evidence>
<keyword evidence="5 8" id="KW-1133">Transmembrane helix</keyword>
<dbReference type="EMBL" id="CAKMMG010000007">
    <property type="protein sequence ID" value="CAH1215872.1"/>
    <property type="molecule type" value="Genomic_DNA"/>
</dbReference>
<comment type="caution">
    <text evidence="10">The sequence shown here is derived from an EMBL/GenBank/DDBJ whole genome shotgun (WGS) entry which is preliminary data.</text>
</comment>
<dbReference type="Gene3D" id="1.10.3720.10">
    <property type="entry name" value="MetI-like"/>
    <property type="match status" value="1"/>
</dbReference>
<comment type="similarity">
    <text evidence="7">Belongs to the binding-protein-dependent transport system permease family. OppBC subfamily.</text>
</comment>
<name>A0ABN8GRE1_9BACL</name>
<dbReference type="Proteomes" id="UP000838324">
    <property type="component" value="Unassembled WGS sequence"/>
</dbReference>
<feature type="domain" description="ABC transmembrane type-1" evidence="9">
    <location>
        <begin position="95"/>
        <end position="284"/>
    </location>
</feature>
<dbReference type="PANTHER" id="PTHR43386:SF1">
    <property type="entry name" value="D,D-DIPEPTIDE TRANSPORT SYSTEM PERMEASE PROTEIN DDPC-RELATED"/>
    <property type="match status" value="1"/>
</dbReference>
<feature type="transmembrane region" description="Helical" evidence="8">
    <location>
        <begin position="36"/>
        <end position="60"/>
    </location>
</feature>
<protein>
    <submittedName>
        <fullName evidence="10">Glutathione transport system permease protein GsiD</fullName>
    </submittedName>
</protein>
<keyword evidence="3" id="KW-1003">Cell membrane</keyword>
<feature type="transmembrane region" description="Helical" evidence="8">
    <location>
        <begin position="135"/>
        <end position="154"/>
    </location>
</feature>
<reference evidence="10" key="1">
    <citation type="submission" date="2022-01" db="EMBL/GenBank/DDBJ databases">
        <authorList>
            <person name="Criscuolo A."/>
        </authorList>
    </citation>
    <scope>NUCLEOTIDE SEQUENCE</scope>
    <source>
        <strain evidence="10">CIP111892</strain>
    </source>
</reference>